<dbReference type="PIRSF" id="PIRSF001123">
    <property type="entry name" value="PepA_GA"/>
    <property type="match status" value="1"/>
</dbReference>
<feature type="binding site" evidence="8">
    <location>
        <position position="83"/>
    </location>
    <ligand>
        <name>Zn(2+)</name>
        <dbReference type="ChEBI" id="CHEBI:29105"/>
        <label>1</label>
    </ligand>
</feature>
<dbReference type="AlphaFoldDB" id="A0A2W2HKD4"/>
<feature type="binding site" evidence="8">
    <location>
        <position position="346"/>
    </location>
    <ligand>
        <name>Zn(2+)</name>
        <dbReference type="ChEBI" id="CHEBI:29105"/>
        <label>2</label>
    </ligand>
</feature>
<evidence type="ECO:0000313" key="9">
    <source>
        <dbReference type="EMBL" id="PZG55539.1"/>
    </source>
</evidence>
<dbReference type="GO" id="GO:0004177">
    <property type="term" value="F:aminopeptidase activity"/>
    <property type="evidence" value="ECO:0007669"/>
    <property type="project" value="UniProtKB-UniRule"/>
</dbReference>
<dbReference type="PANTHER" id="PTHR32481">
    <property type="entry name" value="AMINOPEPTIDASE"/>
    <property type="match status" value="1"/>
</dbReference>
<comment type="caution">
    <text evidence="9">The sequence shown here is derived from an EMBL/GenBank/DDBJ whole genome shotgun (WGS) entry which is preliminary data.</text>
</comment>
<keyword evidence="2" id="KW-0031">Aminopeptidase</keyword>
<evidence type="ECO:0000256" key="6">
    <source>
        <dbReference type="PIRNR" id="PIRNR001123"/>
    </source>
</evidence>
<dbReference type="GO" id="GO:0046872">
    <property type="term" value="F:metal ion binding"/>
    <property type="evidence" value="ECO:0007669"/>
    <property type="project" value="UniProtKB-UniRule"/>
</dbReference>
<feature type="binding site" evidence="8">
    <location>
        <position position="196"/>
    </location>
    <ligand>
        <name>Zn(2+)</name>
        <dbReference type="ChEBI" id="CHEBI:29105"/>
        <label>2</label>
    </ligand>
</feature>
<dbReference type="SUPFAM" id="SSF53187">
    <property type="entry name" value="Zn-dependent exopeptidases"/>
    <property type="match status" value="1"/>
</dbReference>
<feature type="active site" description="Proton acceptor" evidence="7">
    <location>
        <position position="228"/>
    </location>
</feature>
<organism evidence="9 10">
    <name type="scientific">Spongiactinospora gelatinilytica</name>
    <dbReference type="NCBI Taxonomy" id="2666298"/>
    <lineage>
        <taxon>Bacteria</taxon>
        <taxon>Bacillati</taxon>
        <taxon>Actinomycetota</taxon>
        <taxon>Actinomycetes</taxon>
        <taxon>Streptosporangiales</taxon>
        <taxon>Streptosporangiaceae</taxon>
        <taxon>Spongiactinospora</taxon>
    </lineage>
</organism>
<feature type="binding site" evidence="8">
    <location>
        <position position="251"/>
    </location>
    <ligand>
        <name>Zn(2+)</name>
        <dbReference type="ChEBI" id="CHEBI:29105"/>
        <label>1</label>
    </ligand>
</feature>
<protein>
    <submittedName>
        <fullName evidence="9">Peptidase M42</fullName>
    </submittedName>
</protein>
<evidence type="ECO:0000256" key="4">
    <source>
        <dbReference type="ARBA" id="ARBA00022723"/>
    </source>
</evidence>
<dbReference type="PANTHER" id="PTHR32481:SF0">
    <property type="entry name" value="AMINOPEPTIDASE YPDE-RELATED"/>
    <property type="match status" value="1"/>
</dbReference>
<dbReference type="Pfam" id="PF05343">
    <property type="entry name" value="Peptidase_M42"/>
    <property type="match status" value="1"/>
</dbReference>
<name>A0A2W2HKD4_9ACTN</name>
<evidence type="ECO:0000256" key="8">
    <source>
        <dbReference type="PIRSR" id="PIRSR001123-2"/>
    </source>
</evidence>
<comment type="similarity">
    <text evidence="1 6">Belongs to the peptidase M42 family.</text>
</comment>
<evidence type="ECO:0000256" key="7">
    <source>
        <dbReference type="PIRSR" id="PIRSR001123-1"/>
    </source>
</evidence>
<dbReference type="Proteomes" id="UP000248544">
    <property type="component" value="Unassembled WGS sequence"/>
</dbReference>
<dbReference type="InterPro" id="IPR051464">
    <property type="entry name" value="Peptidase_M42_aminopept"/>
</dbReference>
<feature type="binding site" evidence="8">
    <location>
        <position position="196"/>
    </location>
    <ligand>
        <name>Zn(2+)</name>
        <dbReference type="ChEBI" id="CHEBI:29105"/>
        <label>1</label>
    </ligand>
</feature>
<dbReference type="InterPro" id="IPR023367">
    <property type="entry name" value="Peptidase_M42_dom2"/>
</dbReference>
<comment type="cofactor">
    <cofactor evidence="8">
        <name>a divalent metal cation</name>
        <dbReference type="ChEBI" id="CHEBI:60240"/>
    </cofactor>
    <text evidence="8">Binds 2 divalent metal cations per subunit.</text>
</comment>
<evidence type="ECO:0000313" key="10">
    <source>
        <dbReference type="Proteomes" id="UP000248544"/>
    </source>
</evidence>
<evidence type="ECO:0000256" key="1">
    <source>
        <dbReference type="ARBA" id="ARBA00006272"/>
    </source>
</evidence>
<reference evidence="9 10" key="1">
    <citation type="submission" date="2018-01" db="EMBL/GenBank/DDBJ databases">
        <title>Draft genome sequence of Sphaerisporangium sp. 7K107.</title>
        <authorList>
            <person name="Sahin N."/>
            <person name="Saygin H."/>
            <person name="Ay H."/>
        </authorList>
    </citation>
    <scope>NUCLEOTIDE SEQUENCE [LARGE SCALE GENOMIC DNA]</scope>
    <source>
        <strain evidence="9 10">7K107</strain>
    </source>
</reference>
<keyword evidence="4 8" id="KW-0479">Metal-binding</keyword>
<evidence type="ECO:0000256" key="5">
    <source>
        <dbReference type="ARBA" id="ARBA00022801"/>
    </source>
</evidence>
<keyword evidence="10" id="KW-1185">Reference proteome</keyword>
<feature type="binding site" evidence="8">
    <location>
        <position position="229"/>
    </location>
    <ligand>
        <name>Zn(2+)</name>
        <dbReference type="ChEBI" id="CHEBI:29105"/>
        <label>2</label>
    </ligand>
</feature>
<gene>
    <name evidence="9" type="ORF">C1I98_03310</name>
</gene>
<evidence type="ECO:0000256" key="2">
    <source>
        <dbReference type="ARBA" id="ARBA00022438"/>
    </source>
</evidence>
<evidence type="ECO:0000256" key="3">
    <source>
        <dbReference type="ARBA" id="ARBA00022670"/>
    </source>
</evidence>
<dbReference type="InterPro" id="IPR008007">
    <property type="entry name" value="Peptidase_M42"/>
</dbReference>
<keyword evidence="3" id="KW-0645">Protease</keyword>
<dbReference type="SUPFAM" id="SSF101821">
    <property type="entry name" value="Aminopeptidase/glucanase lid domain"/>
    <property type="match status" value="1"/>
</dbReference>
<dbReference type="GO" id="GO:0006508">
    <property type="term" value="P:proteolysis"/>
    <property type="evidence" value="ECO:0007669"/>
    <property type="project" value="UniProtKB-KW"/>
</dbReference>
<dbReference type="EMBL" id="POUA01000013">
    <property type="protein sequence ID" value="PZG55539.1"/>
    <property type="molecule type" value="Genomic_DNA"/>
</dbReference>
<sequence length="389" mass="40487">MAPNFAQEGRYRLTSWDPLGDPSGLIRSLSATPAPAGNEDRLTAAVADHLTARGLTPVVDRLGQVAVTVGGSGDGPRILVSAHLDELGLVVRGIEADGWLRVHRLGGMPERVLPAARLVVHTRDGDIPAVVGVKSHHLTPPEEKYVARPATDLYLDLGANSREEAARLGVRVGDPITYAPTWDELAGGRFAAKSLDDRVGVAALLAYVDRLLADPPPQPVHVAFTTQEEFHVRGTLALVSRFAPDVVVNVDVAPATDTPDLSGVGSVALGGGPTLSRLSFHGRGTLGGLIPHPGLVRAVEAAGRDAGVPLQHDAMVGIITDAAFVPMATAEGIAAVGVGIPVRYTHAPTETGQLSDVVATTDLLVALNARLRDTDLSRGAAQLRNGGMA</sequence>
<proteinExistence type="inferred from homology"/>
<keyword evidence="5" id="KW-0378">Hydrolase</keyword>
<dbReference type="Gene3D" id="2.40.30.40">
    <property type="entry name" value="Peptidase M42, domain 2"/>
    <property type="match status" value="1"/>
</dbReference>
<dbReference type="Gene3D" id="3.40.630.10">
    <property type="entry name" value="Zn peptidases"/>
    <property type="match status" value="1"/>
</dbReference>
<accession>A0A2W2HKD4</accession>